<keyword evidence="2" id="KW-0201">Cytochrome c-type biogenesis</keyword>
<dbReference type="Gene3D" id="3.40.30.10">
    <property type="entry name" value="Glutaredoxin"/>
    <property type="match status" value="1"/>
</dbReference>
<dbReference type="InterPro" id="IPR013766">
    <property type="entry name" value="Thioredoxin_domain"/>
</dbReference>
<dbReference type="Proteomes" id="UP000680670">
    <property type="component" value="Unassembled WGS sequence"/>
</dbReference>
<protein>
    <submittedName>
        <fullName evidence="8">Thiol-disulfide oxidoreductase ResA</fullName>
    </submittedName>
</protein>
<keyword evidence="6" id="KW-1133">Transmembrane helix</keyword>
<evidence type="ECO:0000256" key="1">
    <source>
        <dbReference type="ARBA" id="ARBA00004196"/>
    </source>
</evidence>
<reference evidence="8 9" key="1">
    <citation type="submission" date="2021-03" db="EMBL/GenBank/DDBJ databases">
        <title>Antimicrobial resistance genes in bacteria isolated from Japanese honey, and their potential for conferring macrolide and lincosamide resistance in the American foulbrood pathogen Paenibacillus larvae.</title>
        <authorList>
            <person name="Okamoto M."/>
            <person name="Kumagai M."/>
            <person name="Kanamori H."/>
            <person name="Takamatsu D."/>
        </authorList>
    </citation>
    <scope>NUCLEOTIDE SEQUENCE [LARGE SCALE GENOMIC DNA]</scope>
    <source>
        <strain evidence="8 9">J6TS1</strain>
    </source>
</reference>
<feature type="domain" description="Thioredoxin" evidence="7">
    <location>
        <begin position="42"/>
        <end position="180"/>
    </location>
</feature>
<keyword evidence="3" id="KW-0735">Signal-anchor</keyword>
<dbReference type="InterPro" id="IPR036249">
    <property type="entry name" value="Thioredoxin-like_sf"/>
</dbReference>
<dbReference type="InterPro" id="IPR000866">
    <property type="entry name" value="AhpC/TSA"/>
</dbReference>
<evidence type="ECO:0000313" key="9">
    <source>
        <dbReference type="Proteomes" id="UP000680670"/>
    </source>
</evidence>
<organism evidence="8 9">
    <name type="scientific">Siminovitchia terrae</name>
    <name type="common">Bacillus terrae</name>
    <dbReference type="NCBI Taxonomy" id="1914933"/>
    <lineage>
        <taxon>Bacteria</taxon>
        <taxon>Bacillati</taxon>
        <taxon>Bacillota</taxon>
        <taxon>Bacilli</taxon>
        <taxon>Bacillales</taxon>
        <taxon>Bacillaceae</taxon>
        <taxon>Siminovitchia</taxon>
    </lineage>
</organism>
<dbReference type="Pfam" id="PF00578">
    <property type="entry name" value="AhpC-TSA"/>
    <property type="match status" value="1"/>
</dbReference>
<dbReference type="PANTHER" id="PTHR42852:SF6">
    <property type="entry name" value="THIOL:DISULFIDE INTERCHANGE PROTEIN DSBE"/>
    <property type="match status" value="1"/>
</dbReference>
<evidence type="ECO:0000256" key="2">
    <source>
        <dbReference type="ARBA" id="ARBA00022748"/>
    </source>
</evidence>
<dbReference type="CDD" id="cd02966">
    <property type="entry name" value="TlpA_like_family"/>
    <property type="match status" value="1"/>
</dbReference>
<evidence type="ECO:0000259" key="7">
    <source>
        <dbReference type="PROSITE" id="PS51352"/>
    </source>
</evidence>
<dbReference type="PROSITE" id="PS51352">
    <property type="entry name" value="THIOREDOXIN_2"/>
    <property type="match status" value="1"/>
</dbReference>
<evidence type="ECO:0000256" key="6">
    <source>
        <dbReference type="SAM" id="Phobius"/>
    </source>
</evidence>
<comment type="caution">
    <text evidence="8">The sequence shown here is derived from an EMBL/GenBank/DDBJ whole genome shotgun (WGS) entry which is preliminary data.</text>
</comment>
<feature type="transmembrane region" description="Helical" evidence="6">
    <location>
        <begin position="12"/>
        <end position="31"/>
    </location>
</feature>
<evidence type="ECO:0000313" key="8">
    <source>
        <dbReference type="EMBL" id="GIN96483.1"/>
    </source>
</evidence>
<sequence>MILMASKKKRRLIIRTVILTVMTAAVIYTLYANFTKESRSKVSAGDMAPDFVLEDLNGDKHQLSSYKGKGVFLNFWGTWCKPCEREMPYMNNQYKEFKDQGVEILAVNVGEPEFQINKFVKKHGLDFPVLKDKSKDIMNMYGVFNLPATLLVNPEGKVIKVEEGELTEQKIREMMESIKPKGS</sequence>
<keyword evidence="6" id="KW-0472">Membrane</keyword>
<evidence type="ECO:0000256" key="5">
    <source>
        <dbReference type="ARBA" id="ARBA00023284"/>
    </source>
</evidence>
<name>A0ABQ4KWR1_SIMTE</name>
<keyword evidence="5" id="KW-0676">Redox-active center</keyword>
<keyword evidence="4" id="KW-1015">Disulfide bond</keyword>
<gene>
    <name evidence="8" type="primary">resA_2</name>
    <name evidence="8" type="ORF">J6TS1_23530</name>
</gene>
<dbReference type="NCBIfam" id="NF002854">
    <property type="entry name" value="PRK03147.1"/>
    <property type="match status" value="1"/>
</dbReference>
<keyword evidence="9" id="KW-1185">Reference proteome</keyword>
<keyword evidence="6" id="KW-0812">Transmembrane</keyword>
<evidence type="ECO:0000256" key="3">
    <source>
        <dbReference type="ARBA" id="ARBA00022968"/>
    </source>
</evidence>
<dbReference type="EMBL" id="BORJ01000005">
    <property type="protein sequence ID" value="GIN96483.1"/>
    <property type="molecule type" value="Genomic_DNA"/>
</dbReference>
<dbReference type="SUPFAM" id="SSF52833">
    <property type="entry name" value="Thioredoxin-like"/>
    <property type="match status" value="1"/>
</dbReference>
<proteinExistence type="predicted"/>
<dbReference type="InterPro" id="IPR050553">
    <property type="entry name" value="Thioredoxin_ResA/DsbE_sf"/>
</dbReference>
<accession>A0ABQ4KWR1</accession>
<comment type="subcellular location">
    <subcellularLocation>
        <location evidence="1">Cell envelope</location>
    </subcellularLocation>
</comment>
<dbReference type="PANTHER" id="PTHR42852">
    <property type="entry name" value="THIOL:DISULFIDE INTERCHANGE PROTEIN DSBE"/>
    <property type="match status" value="1"/>
</dbReference>
<evidence type="ECO:0000256" key="4">
    <source>
        <dbReference type="ARBA" id="ARBA00023157"/>
    </source>
</evidence>